<name>A0A6A2Y6V3_HIBSY</name>
<dbReference type="EMBL" id="VEPZ02001364">
    <property type="protein sequence ID" value="KAE8677155.1"/>
    <property type="molecule type" value="Genomic_DNA"/>
</dbReference>
<reference evidence="2" key="1">
    <citation type="submission" date="2019-09" db="EMBL/GenBank/DDBJ databases">
        <title>Draft genome information of white flower Hibiscus syriacus.</title>
        <authorList>
            <person name="Kim Y.-M."/>
        </authorList>
    </citation>
    <scope>NUCLEOTIDE SEQUENCE [LARGE SCALE GENOMIC DNA]</scope>
    <source>
        <strain evidence="2">YM2019G1</strain>
    </source>
</reference>
<dbReference type="Pfam" id="PF00481">
    <property type="entry name" value="PP2C"/>
    <property type="match status" value="1"/>
</dbReference>
<dbReference type="PROSITE" id="PS51746">
    <property type="entry name" value="PPM_2"/>
    <property type="match status" value="1"/>
</dbReference>
<dbReference type="AlphaFoldDB" id="A0A6A2Y6V3"/>
<dbReference type="InterPro" id="IPR036457">
    <property type="entry name" value="PPM-type-like_dom_sf"/>
</dbReference>
<proteinExistence type="predicted"/>
<keyword evidence="3" id="KW-1185">Reference proteome</keyword>
<sequence length="248" mass="27955">MLILQHEYGIQIIFPVTKNYFLSSLIAEEWDREVAETGWQRRWEVAFSGSFERADNEVSTAVAPDTVGSTAAVVVLSGCQIITSNCGRAHENLKGGREGHKLERCKGLWSSCNVESYRRLPSRPGPMGMSVLILASDGLWDVMTNEEAGEVARRLLRRQRRRSLMADDVVSPAQAVADSPTEIAIGRNSSDNVSVIRSLRIRRPVFMHRCRRVDPDQHHEWIELSDEPSGHMQALIEFDPLPDYTHSE</sequence>
<protein>
    <submittedName>
        <fullName evidence="2">Phosphatase 2C family protein isoform 2</fullName>
    </submittedName>
</protein>
<organism evidence="2 3">
    <name type="scientific">Hibiscus syriacus</name>
    <name type="common">Rose of Sharon</name>
    <dbReference type="NCBI Taxonomy" id="106335"/>
    <lineage>
        <taxon>Eukaryota</taxon>
        <taxon>Viridiplantae</taxon>
        <taxon>Streptophyta</taxon>
        <taxon>Embryophyta</taxon>
        <taxon>Tracheophyta</taxon>
        <taxon>Spermatophyta</taxon>
        <taxon>Magnoliopsida</taxon>
        <taxon>eudicotyledons</taxon>
        <taxon>Gunneridae</taxon>
        <taxon>Pentapetalae</taxon>
        <taxon>rosids</taxon>
        <taxon>malvids</taxon>
        <taxon>Malvales</taxon>
        <taxon>Malvaceae</taxon>
        <taxon>Malvoideae</taxon>
        <taxon>Hibiscus</taxon>
    </lineage>
</organism>
<dbReference type="Gene3D" id="3.60.40.10">
    <property type="entry name" value="PPM-type phosphatase domain"/>
    <property type="match status" value="2"/>
</dbReference>
<evidence type="ECO:0000313" key="2">
    <source>
        <dbReference type="EMBL" id="KAE8677155.1"/>
    </source>
</evidence>
<evidence type="ECO:0000313" key="3">
    <source>
        <dbReference type="Proteomes" id="UP000436088"/>
    </source>
</evidence>
<dbReference type="SUPFAM" id="SSF81606">
    <property type="entry name" value="PP2C-like"/>
    <property type="match status" value="1"/>
</dbReference>
<dbReference type="Proteomes" id="UP000436088">
    <property type="component" value="Unassembled WGS sequence"/>
</dbReference>
<dbReference type="InterPro" id="IPR001932">
    <property type="entry name" value="PPM-type_phosphatase-like_dom"/>
</dbReference>
<evidence type="ECO:0000259" key="1">
    <source>
        <dbReference type="PROSITE" id="PS51746"/>
    </source>
</evidence>
<dbReference type="InterPro" id="IPR015655">
    <property type="entry name" value="PP2C"/>
</dbReference>
<dbReference type="PANTHER" id="PTHR47992">
    <property type="entry name" value="PROTEIN PHOSPHATASE"/>
    <property type="match status" value="1"/>
</dbReference>
<comment type="caution">
    <text evidence="2">The sequence shown here is derived from an EMBL/GenBank/DDBJ whole genome shotgun (WGS) entry which is preliminary data.</text>
</comment>
<dbReference type="GO" id="GO:0004722">
    <property type="term" value="F:protein serine/threonine phosphatase activity"/>
    <property type="evidence" value="ECO:0007669"/>
    <property type="project" value="InterPro"/>
</dbReference>
<accession>A0A6A2Y6V3</accession>
<gene>
    <name evidence="2" type="ORF">F3Y22_tig00111542pilonHSYRG00058</name>
</gene>
<feature type="domain" description="PPM-type phosphatase" evidence="1">
    <location>
        <begin position="1"/>
        <end position="200"/>
    </location>
</feature>